<keyword evidence="1" id="KW-0472">Membrane</keyword>
<name>A0A229REE6_AMYAL</name>
<organism evidence="4 5">
    <name type="scientific">Amycolatopsis alba DSM 44262</name>
    <dbReference type="NCBI Taxonomy" id="1125972"/>
    <lineage>
        <taxon>Bacteria</taxon>
        <taxon>Bacillati</taxon>
        <taxon>Actinomycetota</taxon>
        <taxon>Actinomycetes</taxon>
        <taxon>Pseudonocardiales</taxon>
        <taxon>Pseudonocardiaceae</taxon>
        <taxon>Amycolatopsis</taxon>
    </lineage>
</organism>
<keyword evidence="1" id="KW-1133">Transmembrane helix</keyword>
<accession>A0A229REE6</accession>
<evidence type="ECO:0000256" key="1">
    <source>
        <dbReference type="SAM" id="Phobius"/>
    </source>
</evidence>
<dbReference type="SUPFAM" id="SSF52540">
    <property type="entry name" value="P-loop containing nucleoside triphosphate hydrolases"/>
    <property type="match status" value="1"/>
</dbReference>
<keyword evidence="5" id="KW-1185">Reference proteome</keyword>
<evidence type="ECO:0000259" key="3">
    <source>
        <dbReference type="Pfam" id="PF19916"/>
    </source>
</evidence>
<dbReference type="PANTHER" id="PTHR22674:SF6">
    <property type="entry name" value="NTPASE KAP FAMILY P-LOOP DOMAIN-CONTAINING PROTEIN 1"/>
    <property type="match status" value="1"/>
</dbReference>
<feature type="domain" description="vWA-MoxR associated protein middle region 0" evidence="3">
    <location>
        <begin position="201"/>
        <end position="297"/>
    </location>
</feature>
<comment type="caution">
    <text evidence="4">The sequence shown here is derived from an EMBL/GenBank/DDBJ whole genome shotgun (WGS) entry which is preliminary data.</text>
</comment>
<evidence type="ECO:0000313" key="4">
    <source>
        <dbReference type="EMBL" id="OXM44794.1"/>
    </source>
</evidence>
<evidence type="ECO:0000259" key="2">
    <source>
        <dbReference type="Pfam" id="PF07693"/>
    </source>
</evidence>
<dbReference type="Pfam" id="PF19916">
    <property type="entry name" value="VMAP-M0"/>
    <property type="match status" value="1"/>
</dbReference>
<protein>
    <submittedName>
        <fullName evidence="4">Uncharacterized protein</fullName>
    </submittedName>
</protein>
<feature type="transmembrane region" description="Helical" evidence="1">
    <location>
        <begin position="474"/>
        <end position="492"/>
    </location>
</feature>
<dbReference type="RefSeq" id="WP_084702176.1">
    <property type="nucleotide sequence ID" value="NZ_KB913032.1"/>
</dbReference>
<sequence length="823" mass="90041">MAVPDGSQFGRLPIRQGVYEVLRTAFDESGIDFGAASTEDRGDGVLILLSLDTPRNLVADQLPERLAVGLRRYNSTRTPRAQMRLRVSVNFGEVLNDGHGWIGEATDIAFRQLDAASVKETFIEYPSLIAVIASERYFDEVIAHDPGLLPELYRPIEVSVKSFAGTAYVLMIGAISTPASDAVSMADGPVSELLSASDLASDLDVLRSYLRSLNVPHLAIMTHRALGPAVPLPSFDHVANPWDVVQLLTDFDAGPDGIPPVITFLRLLAEELDDRTSVLIDEWVSEHARRLRLEPILKSSPLDQVTTSEQPVPVHPAPETNVDWASDAPALDDRLSRASLADVLAAQLRDVRGRAPSTSFLIHLDGAWGTGKSTLLNFLQIRLEDEFTIVRFDAWRQSRLGPPWWALLCATREAVARERGVVSRAALRAAEAGVRARRVGAGVTLSLFLIALLVAGLAVFLLPRVAGGDALATLAKAVTAVVATLATLWAGARLVGRTLLWDTVRGARLFEQSIPNPMDQVAAHFDWMLSKARKPVVFFIDDLDRCQSSYVVDLLDAVQTLIRDTPTPTTTEHPAAYFVAAADGAWLRKSYEDAFPTFLGSVSTPGYSLGYLFLDKLFQLTVPIPMPSTRARTTYLGHLLNITDPHRDGTLDQEVTAGKTALADASGESEILDIVKAATPAARDQLARDAALALTTPQNRARADHSLRKFLPLLHPNPRNIKKFLNTYSILRSVRTLEQNTVPSDVLALWTIIRVRWPSIADHLETNPDAIRGLIEPLWASECLPEELCDLATDPELRAVILHPEGGPLTADLIRQCSGTEWQ</sequence>
<dbReference type="InterPro" id="IPR011646">
    <property type="entry name" value="KAP_P-loop"/>
</dbReference>
<dbReference type="InterPro" id="IPR027417">
    <property type="entry name" value="P-loop_NTPase"/>
</dbReference>
<feature type="domain" description="KAP NTPase" evidence="2">
    <location>
        <begin position="353"/>
        <end position="733"/>
    </location>
</feature>
<dbReference type="Proteomes" id="UP000215563">
    <property type="component" value="Unassembled WGS sequence"/>
</dbReference>
<dbReference type="EMBL" id="NMQU01000112">
    <property type="protein sequence ID" value="OXM44794.1"/>
    <property type="molecule type" value="Genomic_DNA"/>
</dbReference>
<dbReference type="Pfam" id="PF07693">
    <property type="entry name" value="KAP_NTPase"/>
    <property type="match status" value="1"/>
</dbReference>
<dbReference type="InterPro" id="IPR052754">
    <property type="entry name" value="NTPase_KAP_P-loop"/>
</dbReference>
<gene>
    <name evidence="4" type="ORF">CFP75_33265</name>
</gene>
<dbReference type="PANTHER" id="PTHR22674">
    <property type="entry name" value="NTPASE, KAP FAMILY P-LOOP DOMAIN-CONTAINING 1"/>
    <property type="match status" value="1"/>
</dbReference>
<dbReference type="AlphaFoldDB" id="A0A229REE6"/>
<feature type="transmembrane region" description="Helical" evidence="1">
    <location>
        <begin position="439"/>
        <end position="462"/>
    </location>
</feature>
<dbReference type="InterPro" id="IPR045555">
    <property type="entry name" value="VMAP-M0"/>
</dbReference>
<evidence type="ECO:0000313" key="5">
    <source>
        <dbReference type="Proteomes" id="UP000215563"/>
    </source>
</evidence>
<keyword evidence="1" id="KW-0812">Transmembrane</keyword>
<proteinExistence type="predicted"/>
<reference evidence="4 5" key="1">
    <citation type="submission" date="2017-07" db="EMBL/GenBank/DDBJ databases">
        <title>Amycolatopsis alba DSM 44262 Genome sequencing and assembly.</title>
        <authorList>
            <person name="Kaur N."/>
            <person name="Mayilraj S."/>
        </authorList>
    </citation>
    <scope>NUCLEOTIDE SEQUENCE [LARGE SCALE GENOMIC DNA]</scope>
    <source>
        <strain evidence="4 5">DSM 44262</strain>
    </source>
</reference>
<dbReference type="OrthoDB" id="3482507at2"/>